<evidence type="ECO:0000313" key="2">
    <source>
        <dbReference type="EMBL" id="CAG7830912.1"/>
    </source>
</evidence>
<feature type="compositionally biased region" description="Basic and acidic residues" evidence="1">
    <location>
        <begin position="50"/>
        <end position="61"/>
    </location>
</feature>
<feature type="region of interest" description="Disordered" evidence="1">
    <location>
        <begin position="1"/>
        <end position="25"/>
    </location>
</feature>
<protein>
    <submittedName>
        <fullName evidence="2">Uncharacterized protein</fullName>
    </submittedName>
</protein>
<dbReference type="AlphaFoldDB" id="A0A8J2L9F6"/>
<keyword evidence="3" id="KW-1185">Reference proteome</keyword>
<organism evidence="2 3">
    <name type="scientific">Allacma fusca</name>
    <dbReference type="NCBI Taxonomy" id="39272"/>
    <lineage>
        <taxon>Eukaryota</taxon>
        <taxon>Metazoa</taxon>
        <taxon>Ecdysozoa</taxon>
        <taxon>Arthropoda</taxon>
        <taxon>Hexapoda</taxon>
        <taxon>Collembola</taxon>
        <taxon>Symphypleona</taxon>
        <taxon>Sminthuridae</taxon>
        <taxon>Allacma</taxon>
    </lineage>
</organism>
<reference evidence="2" key="1">
    <citation type="submission" date="2021-06" db="EMBL/GenBank/DDBJ databases">
        <authorList>
            <person name="Hodson N. C."/>
            <person name="Mongue J. A."/>
            <person name="Jaron S. K."/>
        </authorList>
    </citation>
    <scope>NUCLEOTIDE SEQUENCE</scope>
</reference>
<dbReference type="EMBL" id="CAJVCH010558041">
    <property type="protein sequence ID" value="CAG7830912.1"/>
    <property type="molecule type" value="Genomic_DNA"/>
</dbReference>
<comment type="caution">
    <text evidence="2">The sequence shown here is derived from an EMBL/GenBank/DDBJ whole genome shotgun (WGS) entry which is preliminary data.</text>
</comment>
<proteinExistence type="predicted"/>
<dbReference type="Proteomes" id="UP000708208">
    <property type="component" value="Unassembled WGS sequence"/>
</dbReference>
<evidence type="ECO:0000256" key="1">
    <source>
        <dbReference type="SAM" id="MobiDB-lite"/>
    </source>
</evidence>
<feature type="compositionally biased region" description="Polar residues" evidence="1">
    <location>
        <begin position="1"/>
        <end position="20"/>
    </location>
</feature>
<feature type="non-terminal residue" evidence="2">
    <location>
        <position position="1"/>
    </location>
</feature>
<feature type="region of interest" description="Disordered" evidence="1">
    <location>
        <begin position="48"/>
        <end position="114"/>
    </location>
</feature>
<feature type="compositionally biased region" description="Basic residues" evidence="1">
    <location>
        <begin position="94"/>
        <end position="103"/>
    </location>
</feature>
<accession>A0A8J2L9F6</accession>
<gene>
    <name evidence="2" type="ORF">AFUS01_LOCUS40680</name>
</gene>
<name>A0A8J2L9F6_9HEXA</name>
<sequence>LPNELMSTSLGIATSGTSAGYSGPPESIQTYCQLWDKPVCPSEIKTPKQTLRDHLNRDQSRIDPVSLSLTSDTRVIKTEEVTDPTENFDTTRRTSVKRLRRRTTPQMPDKEILQ</sequence>
<evidence type="ECO:0000313" key="3">
    <source>
        <dbReference type="Proteomes" id="UP000708208"/>
    </source>
</evidence>